<dbReference type="SUPFAM" id="SSF54637">
    <property type="entry name" value="Thioesterase/thiol ester dehydrase-isomerase"/>
    <property type="match status" value="1"/>
</dbReference>
<evidence type="ECO:0000256" key="3">
    <source>
        <dbReference type="SAM" id="MobiDB-lite"/>
    </source>
</evidence>
<dbReference type="InterPro" id="IPR039298">
    <property type="entry name" value="ACOT13"/>
</dbReference>
<reference evidence="5 6" key="1">
    <citation type="submission" date="2012-04" db="EMBL/GenBank/DDBJ databases">
        <title>The Genome Sequence of Afipia clevelandensis ATCC 49720.</title>
        <authorList>
            <consortium name="The Broad Institute Genome Sequencing Platform"/>
            <person name="Earl A."/>
            <person name="Ward D."/>
            <person name="Feldgarden M."/>
            <person name="Gevers D."/>
            <person name="Huys G."/>
            <person name="Walker B."/>
            <person name="Young S.K."/>
            <person name="Zeng Q."/>
            <person name="Gargeya S."/>
            <person name="Fitzgerald M."/>
            <person name="Haas B."/>
            <person name="Abouelleil A."/>
            <person name="Alvarado L."/>
            <person name="Arachchi H.M."/>
            <person name="Berlin A."/>
            <person name="Chapman S.B."/>
            <person name="Goldberg J."/>
            <person name="Griggs A."/>
            <person name="Gujja S."/>
            <person name="Hansen M."/>
            <person name="Howarth C."/>
            <person name="Imamovic A."/>
            <person name="Larimer J."/>
            <person name="McCowen C."/>
            <person name="Montmayeur A."/>
            <person name="Murphy C."/>
            <person name="Neiman D."/>
            <person name="Pearson M."/>
            <person name="Priest M."/>
            <person name="Roberts A."/>
            <person name="Saif S."/>
            <person name="Shea T."/>
            <person name="Sisk P."/>
            <person name="Sykes S."/>
            <person name="Wortman J."/>
            <person name="Nusbaum C."/>
            <person name="Birren B."/>
        </authorList>
    </citation>
    <scope>NUCLEOTIDE SEQUENCE [LARGE SCALE GENOMIC DNA]</scope>
    <source>
        <strain evidence="5 6">ATCC 49720</strain>
    </source>
</reference>
<evidence type="ECO:0000313" key="6">
    <source>
        <dbReference type="Proteomes" id="UP000001095"/>
    </source>
</evidence>
<dbReference type="EMBL" id="AGWY01000013">
    <property type="protein sequence ID" value="EKS33463.1"/>
    <property type="molecule type" value="Genomic_DNA"/>
</dbReference>
<sequence>MTPPEPSTAGVPEGFARHPRRSPLTEPWEPIYFKATPEAYILGLRLAQAHTNSRGLIHGGLIAALADNAMGLSCSVKGGLSGIVTINLSVDYLGSAKIGQWLVFETTFTKVGGSICFAQCFVTADGEPCARANATFKIPNKKS</sequence>
<dbReference type="GO" id="GO:0047617">
    <property type="term" value="F:fatty acyl-CoA hydrolase activity"/>
    <property type="evidence" value="ECO:0007669"/>
    <property type="project" value="InterPro"/>
</dbReference>
<dbReference type="Gene3D" id="3.10.129.10">
    <property type="entry name" value="Hotdog Thioesterase"/>
    <property type="match status" value="1"/>
</dbReference>
<dbReference type="HOGENOM" id="CLU_089876_8_1_5"/>
<proteinExistence type="inferred from homology"/>
<organism evidence="5 6">
    <name type="scientific">Afipia clevelandensis ATCC 49720</name>
    <dbReference type="NCBI Taxonomy" id="883079"/>
    <lineage>
        <taxon>Bacteria</taxon>
        <taxon>Pseudomonadati</taxon>
        <taxon>Pseudomonadota</taxon>
        <taxon>Alphaproteobacteria</taxon>
        <taxon>Hyphomicrobiales</taxon>
        <taxon>Nitrobacteraceae</taxon>
        <taxon>Afipia</taxon>
    </lineage>
</organism>
<dbReference type="RefSeq" id="WP_002714374.1">
    <property type="nucleotide sequence ID" value="NZ_KB375281.1"/>
</dbReference>
<evidence type="ECO:0000313" key="5">
    <source>
        <dbReference type="EMBL" id="EKS33463.1"/>
    </source>
</evidence>
<dbReference type="Proteomes" id="UP000001095">
    <property type="component" value="Unassembled WGS sequence"/>
</dbReference>
<dbReference type="CDD" id="cd03443">
    <property type="entry name" value="PaaI_thioesterase"/>
    <property type="match status" value="1"/>
</dbReference>
<comment type="caution">
    <text evidence="5">The sequence shown here is derived from an EMBL/GenBank/DDBJ whole genome shotgun (WGS) entry which is preliminary data.</text>
</comment>
<evidence type="ECO:0000259" key="4">
    <source>
        <dbReference type="Pfam" id="PF03061"/>
    </source>
</evidence>
<dbReference type="InterPro" id="IPR006683">
    <property type="entry name" value="Thioestr_dom"/>
</dbReference>
<comment type="similarity">
    <text evidence="1">Belongs to the thioesterase PaaI family.</text>
</comment>
<dbReference type="AlphaFoldDB" id="K8P4V0"/>
<dbReference type="PATRIC" id="fig|883079.3.peg.3583"/>
<protein>
    <recommendedName>
        <fullName evidence="4">Thioesterase domain-containing protein</fullName>
    </recommendedName>
</protein>
<dbReference type="InterPro" id="IPR029069">
    <property type="entry name" value="HotDog_dom_sf"/>
</dbReference>
<evidence type="ECO:0000256" key="1">
    <source>
        <dbReference type="ARBA" id="ARBA00008324"/>
    </source>
</evidence>
<feature type="region of interest" description="Disordered" evidence="3">
    <location>
        <begin position="1"/>
        <end position="22"/>
    </location>
</feature>
<dbReference type="Pfam" id="PF03061">
    <property type="entry name" value="4HBT"/>
    <property type="match status" value="1"/>
</dbReference>
<feature type="domain" description="Thioesterase" evidence="4">
    <location>
        <begin position="55"/>
        <end position="126"/>
    </location>
</feature>
<accession>K8P4V0</accession>
<keyword evidence="2" id="KW-0378">Hydrolase</keyword>
<evidence type="ECO:0000256" key="2">
    <source>
        <dbReference type="ARBA" id="ARBA00022801"/>
    </source>
</evidence>
<keyword evidence="6" id="KW-1185">Reference proteome</keyword>
<dbReference type="PANTHER" id="PTHR21660">
    <property type="entry name" value="THIOESTERASE SUPERFAMILY MEMBER-RELATED"/>
    <property type="match status" value="1"/>
</dbReference>
<dbReference type="PANTHER" id="PTHR21660:SF1">
    <property type="entry name" value="ACYL-COENZYME A THIOESTERASE 13"/>
    <property type="match status" value="1"/>
</dbReference>
<gene>
    <name evidence="5" type="ORF">HMPREF9696_03504</name>
</gene>
<dbReference type="OrthoDB" id="7061558at2"/>
<name>K8P4V0_9BRAD</name>